<dbReference type="InterPro" id="IPR000772">
    <property type="entry name" value="Ricin_B_lectin"/>
</dbReference>
<dbReference type="GO" id="GO:0030246">
    <property type="term" value="F:carbohydrate binding"/>
    <property type="evidence" value="ECO:0007669"/>
    <property type="project" value="UniProtKB-KW"/>
</dbReference>
<comment type="catalytic activity">
    <reaction evidence="17">
        <text>L-threonyl-[protein] + UDP-N-acetyl-alpha-D-galactosamine = a 3-O-[N-acetyl-alpha-D-galactosaminyl]-L-threonyl-[protein] + UDP + H(+)</text>
        <dbReference type="Rhea" id="RHEA:52424"/>
        <dbReference type="Rhea" id="RHEA-COMP:11060"/>
        <dbReference type="Rhea" id="RHEA-COMP:11689"/>
        <dbReference type="ChEBI" id="CHEBI:15378"/>
        <dbReference type="ChEBI" id="CHEBI:30013"/>
        <dbReference type="ChEBI" id="CHEBI:58223"/>
        <dbReference type="ChEBI" id="CHEBI:67138"/>
        <dbReference type="ChEBI" id="CHEBI:87075"/>
        <dbReference type="EC" id="2.4.1.41"/>
    </reaction>
</comment>
<keyword evidence="11 20" id="KW-1133">Transmembrane helix</keyword>
<dbReference type="STRING" id="51028.A0A0N4V169"/>
<evidence type="ECO:0000256" key="21">
    <source>
        <dbReference type="SAM" id="MobiDB-lite"/>
    </source>
</evidence>
<keyword evidence="5 20" id="KW-0328">Glycosyltransferase</keyword>
<dbReference type="FunFam" id="3.90.550.10:FF:000029">
    <property type="entry name" value="Polypeptide N-acetylgalactosaminyltransferase"/>
    <property type="match status" value="1"/>
</dbReference>
<keyword evidence="12 20" id="KW-0333">Golgi apparatus</keyword>
<evidence type="ECO:0000256" key="12">
    <source>
        <dbReference type="ARBA" id="ARBA00023034"/>
    </source>
</evidence>
<dbReference type="InterPro" id="IPR035992">
    <property type="entry name" value="Ricin_B-like_lectins"/>
</dbReference>
<keyword evidence="16 20" id="KW-0464">Manganese</keyword>
<feature type="domain" description="Ricin B lectin" evidence="22">
    <location>
        <begin position="465"/>
        <end position="592"/>
    </location>
</feature>
<evidence type="ECO:0000256" key="14">
    <source>
        <dbReference type="ARBA" id="ARBA00023157"/>
    </source>
</evidence>
<dbReference type="PANTHER" id="PTHR11675">
    <property type="entry name" value="N-ACETYLGALACTOSAMINYLTRANSFERASE"/>
    <property type="match status" value="1"/>
</dbReference>
<evidence type="ECO:0000256" key="19">
    <source>
        <dbReference type="ARBA" id="ARBA00057019"/>
    </source>
</evidence>
<evidence type="ECO:0000256" key="9">
    <source>
        <dbReference type="ARBA" id="ARBA00022734"/>
    </source>
</evidence>
<dbReference type="SUPFAM" id="SSF50370">
    <property type="entry name" value="Ricin B-like lectins"/>
    <property type="match status" value="1"/>
</dbReference>
<dbReference type="Gene3D" id="2.80.10.50">
    <property type="match status" value="1"/>
</dbReference>
<evidence type="ECO:0000256" key="2">
    <source>
        <dbReference type="ARBA" id="ARBA00004323"/>
    </source>
</evidence>
<comment type="function">
    <text evidence="19">May catalyze the initial reaction in O-linked oligosaccharide biosynthesis, the transfer of an N-acetyl-D-galactosamine residue to a serine or threonine residue on the protein receptor.</text>
</comment>
<dbReference type="InterPro" id="IPR045885">
    <property type="entry name" value="GalNAc-T"/>
</dbReference>
<dbReference type="EC" id="2.4.1.-" evidence="20"/>
<evidence type="ECO:0000256" key="5">
    <source>
        <dbReference type="ARBA" id="ARBA00022676"/>
    </source>
</evidence>
<dbReference type="UniPathway" id="UPA00378"/>
<dbReference type="Gene3D" id="3.90.550.10">
    <property type="entry name" value="Spore Coat Polysaccharide Biosynthesis Protein SpsA, Chain A"/>
    <property type="match status" value="1"/>
</dbReference>
<evidence type="ECO:0000256" key="8">
    <source>
        <dbReference type="ARBA" id="ARBA00022723"/>
    </source>
</evidence>
<protein>
    <recommendedName>
        <fullName evidence="20">Polypeptide N-acetylgalactosaminyltransferase</fullName>
        <ecNumber evidence="20">2.4.1.-</ecNumber>
    </recommendedName>
    <alternativeName>
        <fullName evidence="20">Protein-UDP acetylgalactosaminyltransferase</fullName>
    </alternativeName>
</protein>
<dbReference type="GO" id="GO:0046872">
    <property type="term" value="F:metal ion binding"/>
    <property type="evidence" value="ECO:0007669"/>
    <property type="project" value="UniProtKB-KW"/>
</dbReference>
<comment type="subcellular location">
    <subcellularLocation>
        <location evidence="2 20">Golgi apparatus membrane</location>
        <topology evidence="2 20">Single-pass type II membrane protein</topology>
    </subcellularLocation>
</comment>
<keyword evidence="9 20" id="KW-0430">Lectin</keyword>
<evidence type="ECO:0000256" key="4">
    <source>
        <dbReference type="ARBA" id="ARBA00005680"/>
    </source>
</evidence>
<feature type="transmembrane region" description="Helical" evidence="20">
    <location>
        <begin position="7"/>
        <end position="25"/>
    </location>
</feature>
<dbReference type="CDD" id="cd23439">
    <property type="entry name" value="beta-trefoil_Ricin_GALNT10-like"/>
    <property type="match status" value="1"/>
</dbReference>
<accession>A0A0N4V169</accession>
<dbReference type="PANTHER" id="PTHR11675:SF134">
    <property type="entry name" value="N-ACETYLGALACTOSAMINYLTRANSFERASE 4-RELATED"/>
    <property type="match status" value="1"/>
</dbReference>
<keyword evidence="14 20" id="KW-1015">Disulfide bond</keyword>
<comment type="similarity">
    <text evidence="4 20">Belongs to the glycosyltransferase 2 family. GalNAc-T subfamily.</text>
</comment>
<evidence type="ECO:0000256" key="18">
    <source>
        <dbReference type="ARBA" id="ARBA00052209"/>
    </source>
</evidence>
<dbReference type="CDD" id="cd02510">
    <property type="entry name" value="pp-GalNAc-T"/>
    <property type="match status" value="1"/>
</dbReference>
<dbReference type="EMBL" id="UXUI01007586">
    <property type="protein sequence ID" value="VDD88253.1"/>
    <property type="molecule type" value="Genomic_DNA"/>
</dbReference>
<dbReference type="GO" id="GO:0006493">
    <property type="term" value="P:protein O-linked glycosylation"/>
    <property type="evidence" value="ECO:0007669"/>
    <property type="project" value="TreeGrafter"/>
</dbReference>
<dbReference type="SUPFAM" id="SSF53448">
    <property type="entry name" value="Nucleotide-diphospho-sugar transferases"/>
    <property type="match status" value="1"/>
</dbReference>
<evidence type="ECO:0000313" key="24">
    <source>
        <dbReference type="Proteomes" id="UP000274131"/>
    </source>
</evidence>
<comment type="catalytic activity">
    <reaction evidence="18">
        <text>L-seryl-[protein] + UDP-N-acetyl-alpha-D-galactosamine = a 3-O-[N-acetyl-alpha-D-galactosaminyl]-L-seryl-[protein] + UDP + H(+)</text>
        <dbReference type="Rhea" id="RHEA:23956"/>
        <dbReference type="Rhea" id="RHEA-COMP:9863"/>
        <dbReference type="Rhea" id="RHEA-COMP:12788"/>
        <dbReference type="ChEBI" id="CHEBI:15378"/>
        <dbReference type="ChEBI" id="CHEBI:29999"/>
        <dbReference type="ChEBI" id="CHEBI:53604"/>
        <dbReference type="ChEBI" id="CHEBI:58223"/>
        <dbReference type="ChEBI" id="CHEBI:67138"/>
        <dbReference type="EC" id="2.4.1.41"/>
    </reaction>
</comment>
<evidence type="ECO:0000256" key="1">
    <source>
        <dbReference type="ARBA" id="ARBA00001936"/>
    </source>
</evidence>
<dbReference type="InterPro" id="IPR029044">
    <property type="entry name" value="Nucleotide-diphossugar_trans"/>
</dbReference>
<evidence type="ECO:0000256" key="20">
    <source>
        <dbReference type="RuleBase" id="RU361242"/>
    </source>
</evidence>
<gene>
    <name evidence="23" type="ORF">EVEC_LOCUS3396</name>
</gene>
<dbReference type="GO" id="GO:0000139">
    <property type="term" value="C:Golgi membrane"/>
    <property type="evidence" value="ECO:0007669"/>
    <property type="project" value="UniProtKB-SubCell"/>
</dbReference>
<keyword evidence="7 20" id="KW-0812">Transmembrane</keyword>
<dbReference type="AlphaFoldDB" id="A0A0N4V169"/>
<evidence type="ECO:0000256" key="16">
    <source>
        <dbReference type="ARBA" id="ARBA00023211"/>
    </source>
</evidence>
<keyword evidence="24" id="KW-1185">Reference proteome</keyword>
<evidence type="ECO:0000256" key="13">
    <source>
        <dbReference type="ARBA" id="ARBA00023136"/>
    </source>
</evidence>
<evidence type="ECO:0000313" key="23">
    <source>
        <dbReference type="EMBL" id="VDD88253.1"/>
    </source>
</evidence>
<evidence type="ECO:0000259" key="22">
    <source>
        <dbReference type="SMART" id="SM00458"/>
    </source>
</evidence>
<dbReference type="PROSITE" id="PS50231">
    <property type="entry name" value="RICIN_B_LECTIN"/>
    <property type="match status" value="1"/>
</dbReference>
<keyword evidence="8" id="KW-0479">Metal-binding</keyword>
<sequence length="606" mass="70233">MRRPFVRVLQYTLVAGCIFMVYVFFVSSSQSKLVRRLNEFDNDHPGVFIGKEDVEMQVEDGIDPFAEYKNLAKKDWHDHELMKKDQERTGPGERGEPVVLPKDAETKKRQAVNGYDAAVSDVIALDRAPKDIRHKECKNVKYLEKLPSVSVIFPFHDEHNSTLLRSVHSILLRSPKELLKEIVLVDDASTKPFLQNPLDDYLKKLNIDRIVKVVRTKKREGLIRARQIGAQHATADIMVFLDAHSEANYNWLPPLIEPIALDYKTVVCPFVDVIDCDTYEYRPQDEGARGSFDWSFNYKRLPLTKDDLKNPVQPFKSPVMAGGYFAISRKWFWELGGYDEGLDIWGGEQYELSFKVWQCHGRMVDAPCSRVGHIYRCKYVPFPNPGVGDFISRNYRRVAEVWMDEYAEYLYKRRPALRIVNPGDLTKQKAVRQRLKCKSFDWFMKNIAFDQDHYYPAVEPQDSASGELRNVAANKCVDTQFKETNTRFSLRVCLSDDSSGGGEQNLRLTFWFDVRPKGRNYCFDVSTSDPQAPVVMFSCHGMKGNQHFKYLLASKQMFHPVSHQCLDCDPERGEIFMNRCDESKKSQMWTWTQINATLIEERNKQD</sequence>
<dbReference type="InterPro" id="IPR001173">
    <property type="entry name" value="Glyco_trans_2-like"/>
</dbReference>
<dbReference type="WBParaSite" id="EVEC_0000368801-mRNA-1">
    <property type="protein sequence ID" value="EVEC_0000368801-mRNA-1"/>
    <property type="gene ID" value="EVEC_0000368801"/>
</dbReference>
<keyword evidence="13 20" id="KW-0472">Membrane</keyword>
<evidence type="ECO:0000256" key="6">
    <source>
        <dbReference type="ARBA" id="ARBA00022679"/>
    </source>
</evidence>
<name>A0A0N4V169_ENTVE</name>
<evidence type="ECO:0000313" key="25">
    <source>
        <dbReference type="WBParaSite" id="EVEC_0000368801-mRNA-1"/>
    </source>
</evidence>
<dbReference type="FunFam" id="2.80.10.50:FF:000011">
    <property type="entry name" value="Polypeptide N-acetylgalactosaminyltransferase"/>
    <property type="match status" value="1"/>
</dbReference>
<proteinExistence type="inferred from homology"/>
<dbReference type="Proteomes" id="UP000274131">
    <property type="component" value="Unassembled WGS sequence"/>
</dbReference>
<keyword evidence="6 20" id="KW-0808">Transferase</keyword>
<dbReference type="SMART" id="SM00458">
    <property type="entry name" value="RICIN"/>
    <property type="match status" value="1"/>
</dbReference>
<evidence type="ECO:0000256" key="7">
    <source>
        <dbReference type="ARBA" id="ARBA00022692"/>
    </source>
</evidence>
<dbReference type="GO" id="GO:0004653">
    <property type="term" value="F:polypeptide N-acetylgalactosaminyltransferase activity"/>
    <property type="evidence" value="ECO:0007669"/>
    <property type="project" value="UniProtKB-EC"/>
</dbReference>
<reference evidence="25" key="1">
    <citation type="submission" date="2017-02" db="UniProtKB">
        <authorList>
            <consortium name="WormBaseParasite"/>
        </authorList>
    </citation>
    <scope>IDENTIFICATION</scope>
</reference>
<comment type="pathway">
    <text evidence="3 20">Protein modification; protein glycosylation.</text>
</comment>
<evidence type="ECO:0000256" key="15">
    <source>
        <dbReference type="ARBA" id="ARBA00023180"/>
    </source>
</evidence>
<evidence type="ECO:0000256" key="3">
    <source>
        <dbReference type="ARBA" id="ARBA00004922"/>
    </source>
</evidence>
<keyword evidence="10" id="KW-0735">Signal-anchor</keyword>
<keyword evidence="15" id="KW-0325">Glycoprotein</keyword>
<reference evidence="23 24" key="2">
    <citation type="submission" date="2018-10" db="EMBL/GenBank/DDBJ databases">
        <authorList>
            <consortium name="Pathogen Informatics"/>
        </authorList>
    </citation>
    <scope>NUCLEOTIDE SEQUENCE [LARGE SCALE GENOMIC DNA]</scope>
</reference>
<dbReference type="Pfam" id="PF00652">
    <property type="entry name" value="Ricin_B_lectin"/>
    <property type="match status" value="1"/>
</dbReference>
<dbReference type="Pfam" id="PF00535">
    <property type="entry name" value="Glycos_transf_2"/>
    <property type="match status" value="1"/>
</dbReference>
<organism evidence="25">
    <name type="scientific">Enterobius vermicularis</name>
    <name type="common">Human pinworm</name>
    <dbReference type="NCBI Taxonomy" id="51028"/>
    <lineage>
        <taxon>Eukaryota</taxon>
        <taxon>Metazoa</taxon>
        <taxon>Ecdysozoa</taxon>
        <taxon>Nematoda</taxon>
        <taxon>Chromadorea</taxon>
        <taxon>Rhabditida</taxon>
        <taxon>Spirurina</taxon>
        <taxon>Oxyuridomorpha</taxon>
        <taxon>Oxyuroidea</taxon>
        <taxon>Oxyuridae</taxon>
        <taxon>Enterobius</taxon>
    </lineage>
</organism>
<evidence type="ECO:0000256" key="17">
    <source>
        <dbReference type="ARBA" id="ARBA00050905"/>
    </source>
</evidence>
<dbReference type="OrthoDB" id="6159198at2759"/>
<comment type="cofactor">
    <cofactor evidence="1 20">
        <name>Mn(2+)</name>
        <dbReference type="ChEBI" id="CHEBI:29035"/>
    </cofactor>
</comment>
<evidence type="ECO:0000256" key="10">
    <source>
        <dbReference type="ARBA" id="ARBA00022968"/>
    </source>
</evidence>
<evidence type="ECO:0000256" key="11">
    <source>
        <dbReference type="ARBA" id="ARBA00022989"/>
    </source>
</evidence>
<feature type="region of interest" description="Disordered" evidence="21">
    <location>
        <begin position="81"/>
        <end position="103"/>
    </location>
</feature>